<comment type="caution">
    <text evidence="1">The sequence shown here is derived from an EMBL/GenBank/DDBJ whole genome shotgun (WGS) entry which is preliminary data.</text>
</comment>
<accession>A0ACB9QLE7</accession>
<dbReference type="EMBL" id="CM042885">
    <property type="protein sequence ID" value="KAI4364478.1"/>
    <property type="molecule type" value="Genomic_DNA"/>
</dbReference>
<evidence type="ECO:0000313" key="2">
    <source>
        <dbReference type="Proteomes" id="UP001057402"/>
    </source>
</evidence>
<sequence length="268" mass="29281">MTVGTTGNDQPPPTAMNAAPAVVGSSMTPAAVNTTVKKRKGRPSRSCMKKNSLVSSSPERSNKSARPKRDGNDTRCDSLTTLTPAPHVPFIKDQFEVTKIHGSCVDNTAEDVKWGGGEMDDDTAKLSSLGPYEWLDSEMMRLDEFLMQGESVDLDVELEGLEEMETEGEVPGINYGTATAAERAEVVTASCEEGNREWFNYSSSHNNNSSSSSGNGGFDWDWTSSVECCNQWDEGEKMLAWLWGSCSSRNDDEARSDNHSSPKEDTLR</sequence>
<evidence type="ECO:0000313" key="1">
    <source>
        <dbReference type="EMBL" id="KAI4364478.1"/>
    </source>
</evidence>
<proteinExistence type="predicted"/>
<name>A0ACB9QLE7_9MYRT</name>
<organism evidence="1 2">
    <name type="scientific">Melastoma candidum</name>
    <dbReference type="NCBI Taxonomy" id="119954"/>
    <lineage>
        <taxon>Eukaryota</taxon>
        <taxon>Viridiplantae</taxon>
        <taxon>Streptophyta</taxon>
        <taxon>Embryophyta</taxon>
        <taxon>Tracheophyta</taxon>
        <taxon>Spermatophyta</taxon>
        <taxon>Magnoliopsida</taxon>
        <taxon>eudicotyledons</taxon>
        <taxon>Gunneridae</taxon>
        <taxon>Pentapetalae</taxon>
        <taxon>rosids</taxon>
        <taxon>malvids</taxon>
        <taxon>Myrtales</taxon>
        <taxon>Melastomataceae</taxon>
        <taxon>Melastomatoideae</taxon>
        <taxon>Melastomateae</taxon>
        <taxon>Melastoma</taxon>
    </lineage>
</organism>
<reference evidence="2" key="1">
    <citation type="journal article" date="2023" name="Front. Plant Sci.">
        <title>Chromosomal-level genome assembly of Melastoma candidum provides insights into trichome evolution.</title>
        <authorList>
            <person name="Zhong Y."/>
            <person name="Wu W."/>
            <person name="Sun C."/>
            <person name="Zou P."/>
            <person name="Liu Y."/>
            <person name="Dai S."/>
            <person name="Zhou R."/>
        </authorList>
    </citation>
    <scope>NUCLEOTIDE SEQUENCE [LARGE SCALE GENOMIC DNA]</scope>
</reference>
<keyword evidence="2" id="KW-1185">Reference proteome</keyword>
<dbReference type="Proteomes" id="UP001057402">
    <property type="component" value="Chromosome 6"/>
</dbReference>
<gene>
    <name evidence="1" type="ORF">MLD38_020566</name>
</gene>
<protein>
    <submittedName>
        <fullName evidence="1">Uncharacterized protein</fullName>
    </submittedName>
</protein>